<keyword evidence="1" id="KW-0812">Transmembrane</keyword>
<gene>
    <name evidence="2" type="ORF">NC653_011739</name>
</gene>
<keyword evidence="1" id="KW-1133">Transmembrane helix</keyword>
<feature type="transmembrane region" description="Helical" evidence="1">
    <location>
        <begin position="26"/>
        <end position="45"/>
    </location>
</feature>
<evidence type="ECO:0000313" key="3">
    <source>
        <dbReference type="Proteomes" id="UP001164929"/>
    </source>
</evidence>
<evidence type="ECO:0000313" key="2">
    <source>
        <dbReference type="EMBL" id="KAJ7001408.1"/>
    </source>
</evidence>
<dbReference type="AlphaFoldDB" id="A0AAD6R2V9"/>
<sequence>MENPDMIFVMSPWDKRRRTHHRPSEGSSPWGVAAFIVLLLVLVQFQSTFLDSWLV</sequence>
<dbReference type="PANTHER" id="PTHR33306">
    <property type="entry name" value="EXPRESSED PROTEIN-RELATED-RELATED"/>
    <property type="match status" value="1"/>
</dbReference>
<keyword evidence="1" id="KW-0472">Membrane</keyword>
<dbReference type="EMBL" id="JAQIZT010000004">
    <property type="protein sequence ID" value="KAJ7001408.1"/>
    <property type="molecule type" value="Genomic_DNA"/>
</dbReference>
<keyword evidence="3" id="KW-1185">Reference proteome</keyword>
<protein>
    <submittedName>
        <fullName evidence="2">Uncharacterized protein</fullName>
    </submittedName>
</protein>
<comment type="caution">
    <text evidence="2">The sequence shown here is derived from an EMBL/GenBank/DDBJ whole genome shotgun (WGS) entry which is preliminary data.</text>
</comment>
<organism evidence="2 3">
    <name type="scientific">Populus alba x Populus x berolinensis</name>
    <dbReference type="NCBI Taxonomy" id="444605"/>
    <lineage>
        <taxon>Eukaryota</taxon>
        <taxon>Viridiplantae</taxon>
        <taxon>Streptophyta</taxon>
        <taxon>Embryophyta</taxon>
        <taxon>Tracheophyta</taxon>
        <taxon>Spermatophyta</taxon>
        <taxon>Magnoliopsida</taxon>
        <taxon>eudicotyledons</taxon>
        <taxon>Gunneridae</taxon>
        <taxon>Pentapetalae</taxon>
        <taxon>rosids</taxon>
        <taxon>fabids</taxon>
        <taxon>Malpighiales</taxon>
        <taxon>Salicaceae</taxon>
        <taxon>Saliceae</taxon>
        <taxon>Populus</taxon>
    </lineage>
</organism>
<accession>A0AAD6R2V9</accession>
<reference evidence="2 3" key="1">
    <citation type="journal article" date="2023" name="Mol. Ecol. Resour.">
        <title>Chromosome-level genome assembly of a triploid poplar Populus alba 'Berolinensis'.</title>
        <authorList>
            <person name="Chen S."/>
            <person name="Yu Y."/>
            <person name="Wang X."/>
            <person name="Wang S."/>
            <person name="Zhang T."/>
            <person name="Zhou Y."/>
            <person name="He R."/>
            <person name="Meng N."/>
            <person name="Wang Y."/>
            <person name="Liu W."/>
            <person name="Liu Z."/>
            <person name="Liu J."/>
            <person name="Guo Q."/>
            <person name="Huang H."/>
            <person name="Sederoff R.R."/>
            <person name="Wang G."/>
            <person name="Qu G."/>
            <person name="Chen S."/>
        </authorList>
    </citation>
    <scope>NUCLEOTIDE SEQUENCE [LARGE SCALE GENOMIC DNA]</scope>
    <source>
        <strain evidence="2">SC-2020</strain>
    </source>
</reference>
<name>A0AAD6R2V9_9ROSI</name>
<evidence type="ECO:0000256" key="1">
    <source>
        <dbReference type="SAM" id="Phobius"/>
    </source>
</evidence>
<dbReference type="PANTHER" id="PTHR33306:SF7">
    <property type="entry name" value="EXPRESSED PROTEIN"/>
    <property type="match status" value="1"/>
</dbReference>
<proteinExistence type="predicted"/>
<dbReference type="Proteomes" id="UP001164929">
    <property type="component" value="Chromosome 4"/>
</dbReference>